<dbReference type="PROSITE" id="PS01184">
    <property type="entry name" value="UBIE_2"/>
    <property type="match status" value="1"/>
</dbReference>
<dbReference type="Pfam" id="PF01209">
    <property type="entry name" value="Ubie_methyltran"/>
    <property type="match status" value="1"/>
</dbReference>
<dbReference type="EMBL" id="CP138335">
    <property type="protein sequence ID" value="XBW07779.1"/>
    <property type="molecule type" value="Genomic_DNA"/>
</dbReference>
<dbReference type="Gene3D" id="3.40.50.150">
    <property type="entry name" value="Vaccinia Virus protein VP39"/>
    <property type="match status" value="1"/>
</dbReference>
<dbReference type="KEGG" id="sapp:SAC06_09055"/>
<feature type="binding site" evidence="4">
    <location>
        <position position="123"/>
    </location>
    <ligand>
        <name>S-adenosyl-L-methionine</name>
        <dbReference type="ChEBI" id="CHEBI:59789"/>
    </ligand>
</feature>
<protein>
    <recommendedName>
        <fullName evidence="4">Demethylmenaquinone methyltransferase</fullName>
        <ecNumber evidence="4">2.1.1.163</ecNumber>
    </recommendedName>
</protein>
<feature type="binding site" evidence="4">
    <location>
        <position position="84"/>
    </location>
    <ligand>
        <name>S-adenosyl-L-methionine</name>
        <dbReference type="ChEBI" id="CHEBI:59789"/>
    </ligand>
</feature>
<comment type="catalytic activity">
    <reaction evidence="4">
        <text>a 2-demethylmenaquinol + S-adenosyl-L-methionine = a menaquinol + S-adenosyl-L-homocysteine + H(+)</text>
        <dbReference type="Rhea" id="RHEA:42640"/>
        <dbReference type="Rhea" id="RHEA-COMP:9539"/>
        <dbReference type="Rhea" id="RHEA-COMP:9563"/>
        <dbReference type="ChEBI" id="CHEBI:15378"/>
        <dbReference type="ChEBI" id="CHEBI:18151"/>
        <dbReference type="ChEBI" id="CHEBI:55437"/>
        <dbReference type="ChEBI" id="CHEBI:57856"/>
        <dbReference type="ChEBI" id="CHEBI:59789"/>
        <dbReference type="EC" id="2.1.1.163"/>
    </reaction>
</comment>
<dbReference type="PANTHER" id="PTHR43591:SF24">
    <property type="entry name" value="2-METHOXY-6-POLYPRENYL-1,4-BENZOQUINOL METHYLASE, MITOCHONDRIAL"/>
    <property type="match status" value="1"/>
</dbReference>
<evidence type="ECO:0000256" key="3">
    <source>
        <dbReference type="ARBA" id="ARBA00022691"/>
    </source>
</evidence>
<dbReference type="InterPro" id="IPR023576">
    <property type="entry name" value="UbiE/COQ5_MeTrFase_CS"/>
</dbReference>
<keyword evidence="4" id="KW-0474">Menaquinone biosynthesis</keyword>
<dbReference type="RefSeq" id="WP_350257981.1">
    <property type="nucleotide sequence ID" value="NZ_CP138335.1"/>
</dbReference>
<dbReference type="PANTHER" id="PTHR43591">
    <property type="entry name" value="METHYLTRANSFERASE"/>
    <property type="match status" value="1"/>
</dbReference>
<dbReference type="SUPFAM" id="SSF53335">
    <property type="entry name" value="S-adenosyl-L-methionine-dependent methyltransferases"/>
    <property type="match status" value="1"/>
</dbReference>
<dbReference type="AlphaFoldDB" id="A0AAU7V700"/>
<feature type="binding site" evidence="4">
    <location>
        <position position="66"/>
    </location>
    <ligand>
        <name>S-adenosyl-L-methionine</name>
        <dbReference type="ChEBI" id="CHEBI:59789"/>
    </ligand>
</feature>
<dbReference type="HAMAP" id="MF_01813">
    <property type="entry name" value="MenG_UbiE_methyltr"/>
    <property type="match status" value="1"/>
</dbReference>
<dbReference type="NCBIfam" id="TIGR01934">
    <property type="entry name" value="MenG_MenH_UbiE"/>
    <property type="match status" value="1"/>
</dbReference>
<evidence type="ECO:0000256" key="2">
    <source>
        <dbReference type="ARBA" id="ARBA00022679"/>
    </source>
</evidence>
<dbReference type="GO" id="GO:0043770">
    <property type="term" value="F:demethylmenaquinone methyltransferase activity"/>
    <property type="evidence" value="ECO:0007669"/>
    <property type="project" value="UniProtKB-UniRule"/>
</dbReference>
<dbReference type="InterPro" id="IPR004033">
    <property type="entry name" value="UbiE/COQ5_MeTrFase"/>
</dbReference>
<dbReference type="PROSITE" id="PS51608">
    <property type="entry name" value="SAM_MT_UBIE"/>
    <property type="match status" value="1"/>
</dbReference>
<dbReference type="GO" id="GO:0009234">
    <property type="term" value="P:menaquinone biosynthetic process"/>
    <property type="evidence" value="ECO:0007669"/>
    <property type="project" value="UniProtKB-UniRule"/>
</dbReference>
<name>A0AAU7V700_9ACTO</name>
<gene>
    <name evidence="4" type="primary">menG</name>
    <name evidence="5" type="ORF">SAC06_09055</name>
</gene>
<dbReference type="InterPro" id="IPR029063">
    <property type="entry name" value="SAM-dependent_MTases_sf"/>
</dbReference>
<evidence type="ECO:0000256" key="1">
    <source>
        <dbReference type="ARBA" id="ARBA00022603"/>
    </source>
</evidence>
<comment type="pathway">
    <text evidence="4">Quinol/quinone metabolism; menaquinone biosynthesis; menaquinol from 1,4-dihydroxy-2-naphthoate: step 2/2.</text>
</comment>
<evidence type="ECO:0000256" key="4">
    <source>
        <dbReference type="HAMAP-Rule" id="MF_01813"/>
    </source>
</evidence>
<keyword evidence="1 4" id="KW-0489">Methyltransferase</keyword>
<reference evidence="5" key="1">
    <citation type="submission" date="2023-11" db="EMBL/GenBank/DDBJ databases">
        <title>Scrofimicrobium hongkongense sp. nov., isolated from a patient with peritonitis.</title>
        <authorList>
            <person name="Lao H.Y."/>
            <person name="Wong A.Y.P."/>
            <person name="Ng T.L."/>
            <person name="Wong R.Y.L."/>
            <person name="Yau M.C.Y."/>
            <person name="Lam J.Y.W."/>
            <person name="Siu G.K.H."/>
        </authorList>
    </citation>
    <scope>NUCLEOTIDE SEQUENCE</scope>
    <source>
        <strain evidence="5">R131</strain>
    </source>
</reference>
<dbReference type="EC" id="2.1.1.163" evidence="4"/>
<accession>A0AAU7V700</accession>
<evidence type="ECO:0000313" key="5">
    <source>
        <dbReference type="EMBL" id="XBW07779.1"/>
    </source>
</evidence>
<comment type="function">
    <text evidence="4">Methyltransferase required for the conversion of demethylmenaquinol (DMKH2) to menaquinol (MKH2).</text>
</comment>
<dbReference type="CDD" id="cd02440">
    <property type="entry name" value="AdoMet_MTases"/>
    <property type="match status" value="1"/>
</dbReference>
<dbReference type="GO" id="GO:0032259">
    <property type="term" value="P:methylation"/>
    <property type="evidence" value="ECO:0007669"/>
    <property type="project" value="UniProtKB-KW"/>
</dbReference>
<feature type="binding site" evidence="4">
    <location>
        <begin position="106"/>
        <end position="107"/>
    </location>
    <ligand>
        <name>S-adenosyl-L-methionine</name>
        <dbReference type="ChEBI" id="CHEBI:59789"/>
    </ligand>
</feature>
<keyword evidence="2 4" id="KW-0808">Transferase</keyword>
<organism evidence="5">
    <name type="scientific">Scrofimicrobium appendicitidis</name>
    <dbReference type="NCBI Taxonomy" id="3079930"/>
    <lineage>
        <taxon>Bacteria</taxon>
        <taxon>Bacillati</taxon>
        <taxon>Actinomycetota</taxon>
        <taxon>Actinomycetes</taxon>
        <taxon>Actinomycetales</taxon>
        <taxon>Actinomycetaceae</taxon>
        <taxon>Scrofimicrobium</taxon>
    </lineage>
</organism>
<comment type="similarity">
    <text evidence="4">Belongs to the class I-like SAM-binding methyltransferase superfamily. MenG/UbiE family.</text>
</comment>
<keyword evidence="3 4" id="KW-0949">S-adenosyl-L-methionine</keyword>
<proteinExistence type="inferred from homology"/>
<dbReference type="NCBIfam" id="NF001241">
    <property type="entry name" value="PRK00216.1-2"/>
    <property type="match status" value="1"/>
</dbReference>
<sequence>MTNDPLRADLAKEPSQVASMFNHVASRYDLMNSLGSLGQVHLWRRATVSAISPEPGERILDLAAGTGTSAHAIARTGASVVACDLSPGMIAVGQERYPELEFVEGNATDLPFADDEFDAVTISFGLRNVADVPAALTEMLRVTKPGGRLVIAEFSSPTNRFFDGLYRFYLGGVMPPVARAFSSDEVAYDYLIESILAWPGQQHLGEMIQQSGWEDVQFKNLSGGIVALHRAHKAY</sequence>